<sequence>MKKLNCSAIFLSLVYGLLVMALSCTDHEVPVENLPESKCKATDGSDRLYPCEFVIEKITLLGAGGTELGSVTGSMQSAVVSRFAAKANSNNGYVVGSPGYATFDFRITLKRVATPSFPVNAGYLIGFTHNSAGKAILHTPAFAGDTYGERTKLGAPVALDMAVGETRDVIVELGIPYTLVNAGPSGVVPEMLFSYTSFFVDNDVTTLKFNRLTIPYFYVGSVTEAFYEKLQIRVTN</sequence>
<gene>
    <name evidence="2" type="ORF">DYBT9623_00055</name>
</gene>
<dbReference type="PROSITE" id="PS51257">
    <property type="entry name" value="PROKAR_LIPOPROTEIN"/>
    <property type="match status" value="1"/>
</dbReference>
<dbReference type="Proteomes" id="UP000679725">
    <property type="component" value="Unassembled WGS sequence"/>
</dbReference>
<name>A0ABM8UIT8_9BACT</name>
<feature type="signal peptide" evidence="1">
    <location>
        <begin position="1"/>
        <end position="21"/>
    </location>
</feature>
<proteinExistence type="predicted"/>
<feature type="chain" id="PRO_5046614103" evidence="1">
    <location>
        <begin position="22"/>
        <end position="236"/>
    </location>
</feature>
<reference evidence="2 3" key="1">
    <citation type="submission" date="2021-04" db="EMBL/GenBank/DDBJ databases">
        <authorList>
            <person name="Rodrigo-Torres L."/>
            <person name="Arahal R. D."/>
            <person name="Lucena T."/>
        </authorList>
    </citation>
    <scope>NUCLEOTIDE SEQUENCE [LARGE SCALE GENOMIC DNA]</scope>
    <source>
        <strain evidence="2 3">CECT 9623</strain>
    </source>
</reference>
<accession>A0ABM8UIT8</accession>
<dbReference type="EMBL" id="CAJRAU010000001">
    <property type="protein sequence ID" value="CAG5067335.1"/>
    <property type="molecule type" value="Genomic_DNA"/>
</dbReference>
<comment type="caution">
    <text evidence="2">The sequence shown here is derived from an EMBL/GenBank/DDBJ whole genome shotgun (WGS) entry which is preliminary data.</text>
</comment>
<dbReference type="RefSeq" id="WP_215231521.1">
    <property type="nucleotide sequence ID" value="NZ_CAJRAU010000001.1"/>
</dbReference>
<organism evidence="2 3">
    <name type="scientific">Dyadobacter linearis</name>
    <dbReference type="NCBI Taxonomy" id="2823330"/>
    <lineage>
        <taxon>Bacteria</taxon>
        <taxon>Pseudomonadati</taxon>
        <taxon>Bacteroidota</taxon>
        <taxon>Cytophagia</taxon>
        <taxon>Cytophagales</taxon>
        <taxon>Spirosomataceae</taxon>
        <taxon>Dyadobacter</taxon>
    </lineage>
</organism>
<evidence type="ECO:0000256" key="1">
    <source>
        <dbReference type="SAM" id="SignalP"/>
    </source>
</evidence>
<evidence type="ECO:0000313" key="2">
    <source>
        <dbReference type="EMBL" id="CAG5067335.1"/>
    </source>
</evidence>
<protein>
    <submittedName>
        <fullName evidence="2">Uncharacterized protein</fullName>
    </submittedName>
</protein>
<evidence type="ECO:0000313" key="3">
    <source>
        <dbReference type="Proteomes" id="UP000679725"/>
    </source>
</evidence>
<keyword evidence="3" id="KW-1185">Reference proteome</keyword>
<keyword evidence="1" id="KW-0732">Signal</keyword>